<accession>A0A2C7AAF9</accession>
<dbReference type="NCBIfam" id="NF040974">
    <property type="entry name" value="RepABC_RepC"/>
    <property type="match status" value="1"/>
</dbReference>
<dbReference type="EMBL" id="PDNU01000011">
    <property type="protein sequence ID" value="PHK95380.1"/>
    <property type="molecule type" value="Genomic_DNA"/>
</dbReference>
<evidence type="ECO:0000313" key="3">
    <source>
        <dbReference type="EMBL" id="PHK95380.1"/>
    </source>
</evidence>
<organism evidence="3 4">
    <name type="scientific">Teichococcus rhizosphaerae</name>
    <dbReference type="NCBI Taxonomy" id="1335062"/>
    <lineage>
        <taxon>Bacteria</taxon>
        <taxon>Pseudomonadati</taxon>
        <taxon>Pseudomonadota</taxon>
        <taxon>Alphaproteobacteria</taxon>
        <taxon>Acetobacterales</taxon>
        <taxon>Roseomonadaceae</taxon>
        <taxon>Roseomonas</taxon>
    </lineage>
</organism>
<proteinExistence type="predicted"/>
<dbReference type="InterPro" id="IPR005090">
    <property type="entry name" value="RepC_N"/>
</dbReference>
<evidence type="ECO:0000313" key="4">
    <source>
        <dbReference type="Proteomes" id="UP000223527"/>
    </source>
</evidence>
<dbReference type="Pfam" id="PF11800">
    <property type="entry name" value="RP-C_C"/>
    <property type="match status" value="1"/>
</dbReference>
<evidence type="ECO:0000259" key="1">
    <source>
        <dbReference type="Pfam" id="PF03428"/>
    </source>
</evidence>
<sequence length="477" mass="50626">MGQARNLVSRLPCPCARLGPFSPTGTGNVEALAFPRGASCGLRKLTVNHLAAARLAGRAQGLPPGVRHPNQLLAALRRAAPHLGCTRLLPLMETLFRWTQPQDWAPDAAPIVWPSNEALALALDCSERHVSRLIAAAIEARLLTARDGTDRKRRGLRQEGRILWAWGLDLRPMAARHAEFVAAAEAGERARRHCSALRREGARARQALAQLLALAQDRQIPAAPLAAKLEEARRLTAPLGRAEDPARLEAAIGAARLLVAEATSWLEQAVESADMSGLGDADVRSNIPTESPHEPEGITVAAPGRGRLAEKAAPPLPRQVSAAEAVVPEAPRLHPAELARLAPRLGEQVLSPRPGWGEISEAALALARRLGIPATLYGEACQVLGRPGAAVAIGIISTKPEGHFHSAGPGGYLRGMLRRAREGGLFLERSLFGLREKAARDGRLTAVNSHLPFGPASPVAGKMRDCPSSALTAAFAS</sequence>
<comment type="caution">
    <text evidence="3">The sequence shown here is derived from an EMBL/GenBank/DDBJ whole genome shotgun (WGS) entry which is preliminary data.</text>
</comment>
<reference evidence="3 4" key="1">
    <citation type="submission" date="2017-10" db="EMBL/GenBank/DDBJ databases">
        <authorList>
            <person name="Banno H."/>
            <person name="Chua N.-H."/>
        </authorList>
    </citation>
    <scope>NUCLEOTIDE SEQUENCE [LARGE SCALE GENOMIC DNA]</scope>
    <source>
        <strain evidence="3 4">YW11</strain>
    </source>
</reference>
<gene>
    <name evidence="3" type="ORF">CR162_08610</name>
</gene>
<feature type="domain" description="Plasmid replication protein C N-terminal" evidence="1">
    <location>
        <begin position="43"/>
        <end position="214"/>
    </location>
</feature>
<evidence type="ECO:0000259" key="2">
    <source>
        <dbReference type="Pfam" id="PF11800"/>
    </source>
</evidence>
<dbReference type="InterPro" id="IPR047611">
    <property type="entry name" value="RepABC_RepC"/>
</dbReference>
<dbReference type="Pfam" id="PF03428">
    <property type="entry name" value="RP-C"/>
    <property type="match status" value="1"/>
</dbReference>
<keyword evidence="4" id="KW-1185">Reference proteome</keyword>
<dbReference type="OrthoDB" id="7488837at2"/>
<name>A0A2C7AAF9_9PROT</name>
<dbReference type="AlphaFoldDB" id="A0A2C7AAF9"/>
<dbReference type="Proteomes" id="UP000223527">
    <property type="component" value="Unassembled WGS sequence"/>
</dbReference>
<dbReference type="InterPro" id="IPR021760">
    <property type="entry name" value="RepC_C"/>
</dbReference>
<feature type="domain" description="Plasmid replication protein C C-terminal" evidence="2">
    <location>
        <begin position="340"/>
        <end position="436"/>
    </location>
</feature>
<protein>
    <submittedName>
        <fullName evidence="3">Uncharacterized protein</fullName>
    </submittedName>
</protein>